<sequence length="136" mass="15074">MSLSTTVAADEDPIYTSFFSNIAVGAYDPVAYFEEGRPVEGDSEFSTEHMGAEFRFSSAQNLEAFLANPAAYAPQYGGYCAWAVSQGNLAKGDPDHWKIVDGKLYLNYSKSIQTRWQKDIPGFIVKADTNWPSVLR</sequence>
<feature type="domain" description="YHS" evidence="1">
    <location>
        <begin position="30"/>
        <end position="76"/>
    </location>
</feature>
<dbReference type="AlphaFoldDB" id="A0A2A5WJK9"/>
<organism evidence="2 3">
    <name type="scientific">OM182 bacterium MED-G24</name>
    <dbReference type="NCBI Taxonomy" id="1986255"/>
    <lineage>
        <taxon>Bacteria</taxon>
        <taxon>Pseudomonadati</taxon>
        <taxon>Pseudomonadota</taxon>
        <taxon>Gammaproteobacteria</taxon>
        <taxon>OMG group</taxon>
        <taxon>OM182 clade</taxon>
    </lineage>
</organism>
<evidence type="ECO:0000259" key="1">
    <source>
        <dbReference type="Pfam" id="PF04945"/>
    </source>
</evidence>
<comment type="caution">
    <text evidence="2">The sequence shown here is derived from an EMBL/GenBank/DDBJ whole genome shotgun (WGS) entry which is preliminary data.</text>
</comment>
<name>A0A2A5WJK9_9GAMM</name>
<dbReference type="Proteomes" id="UP000219327">
    <property type="component" value="Unassembled WGS sequence"/>
</dbReference>
<evidence type="ECO:0000313" key="3">
    <source>
        <dbReference type="Proteomes" id="UP000219327"/>
    </source>
</evidence>
<accession>A0A2A5WJK9</accession>
<evidence type="ECO:0000313" key="2">
    <source>
        <dbReference type="EMBL" id="PDH36483.1"/>
    </source>
</evidence>
<dbReference type="NCBIfam" id="NF041384">
    <property type="entry name" value="YHS_seleno_dom"/>
    <property type="match status" value="1"/>
</dbReference>
<dbReference type="InterPro" id="IPR007029">
    <property type="entry name" value="YHS_dom"/>
</dbReference>
<dbReference type="EMBL" id="NTKD01000067">
    <property type="protein sequence ID" value="PDH36483.1"/>
    <property type="molecule type" value="Genomic_DNA"/>
</dbReference>
<proteinExistence type="predicted"/>
<reference evidence="2 3" key="1">
    <citation type="submission" date="2017-08" db="EMBL/GenBank/DDBJ databases">
        <title>Fine stratification of microbial communities through a metagenomic profile of the photic zone.</title>
        <authorList>
            <person name="Haro-Moreno J.M."/>
            <person name="Lopez-Perez M."/>
            <person name="De La Torre J."/>
            <person name="Picazo A."/>
            <person name="Camacho A."/>
            <person name="Rodriguez-Valera F."/>
        </authorList>
    </citation>
    <scope>NUCLEOTIDE SEQUENCE [LARGE SCALE GENOMIC DNA]</scope>
    <source>
        <strain evidence="2">MED-G24</strain>
    </source>
</reference>
<protein>
    <recommendedName>
        <fullName evidence="1">YHS domain-containing protein</fullName>
    </recommendedName>
</protein>
<gene>
    <name evidence="2" type="ORF">CNE99_09655</name>
</gene>
<dbReference type="Pfam" id="PF04945">
    <property type="entry name" value="YHS"/>
    <property type="match status" value="1"/>
</dbReference>